<keyword evidence="2" id="KW-0413">Isomerase</keyword>
<dbReference type="CDD" id="cd03024">
    <property type="entry name" value="DsbA_FrnE"/>
    <property type="match status" value="1"/>
</dbReference>
<dbReference type="Gene3D" id="3.40.30.10">
    <property type="entry name" value="Glutaredoxin"/>
    <property type="match status" value="1"/>
</dbReference>
<dbReference type="PANTHER" id="PTHR13887:SF41">
    <property type="entry name" value="THIOREDOXIN SUPERFAMILY PROTEIN"/>
    <property type="match status" value="1"/>
</dbReference>
<dbReference type="Proteomes" id="UP000178666">
    <property type="component" value="Chromosome"/>
</dbReference>
<dbReference type="EMBL" id="CP014352">
    <property type="protein sequence ID" value="AMS04205.1"/>
    <property type="molecule type" value="Genomic_DNA"/>
</dbReference>
<feature type="domain" description="DSBA-like thioredoxin" evidence="1">
    <location>
        <begin position="3"/>
        <end position="204"/>
    </location>
</feature>
<sequence>MRIDIWSDIVCPFCYIGGRHLQLALERFDHAEEVEVVWRSFELDPRPVEDPHADLTEQLAAKYGMSRDRAEANQQRVGEAMEAVGLEFNWRDAHPANTFDAHRLAHLAAERGLSDQAQTAFKKAYFTDGRAIGDHQVLRDLAIGIGLDADEVDDVLSSDRYADQVRADESQAQVYGITAVPTFVLADQYSVSGAQPVDTLVDVLDQVWSLTEKTPLVPVSGAAGESCGVDGCD</sequence>
<reference evidence="2 4" key="2">
    <citation type="submission" date="2016-02" db="EMBL/GenBank/DDBJ databases">
        <title>Complete Genome Sequence of Propionibacterium acidipropionici ATCC 55737.</title>
        <authorList>
            <person name="Luna Flores C.H."/>
            <person name="Nielsen L.K."/>
            <person name="Marcellin E."/>
        </authorList>
    </citation>
    <scope>NUCLEOTIDE SEQUENCE [LARGE SCALE GENOMIC DNA]</scope>
    <source>
        <strain evidence="2 4">ATCC 55737</strain>
    </source>
</reference>
<dbReference type="Pfam" id="PF01323">
    <property type="entry name" value="DSBA"/>
    <property type="match status" value="1"/>
</dbReference>
<protein>
    <submittedName>
        <fullName evidence="2">Dithiol-disulfide isomerase</fullName>
    </submittedName>
</protein>
<name>A0AAC8YCW6_9ACTN</name>
<gene>
    <name evidence="3" type="ORF">A8L58_02055</name>
    <name evidence="2" type="ORF">AXH35_00585</name>
</gene>
<dbReference type="AlphaFoldDB" id="A0AAC8YCW6"/>
<proteinExistence type="predicted"/>
<dbReference type="InterPro" id="IPR036249">
    <property type="entry name" value="Thioredoxin-like_sf"/>
</dbReference>
<evidence type="ECO:0000313" key="3">
    <source>
        <dbReference type="EMBL" id="AOZ45699.1"/>
    </source>
</evidence>
<evidence type="ECO:0000259" key="1">
    <source>
        <dbReference type="Pfam" id="PF01323"/>
    </source>
</evidence>
<reference evidence="3 5" key="1">
    <citation type="journal article" date="2016" name="Plant Dis.">
        <title>Improved production of propionic acid using genome shuffling.</title>
        <authorList>
            <person name="Luna-Flores C.H."/>
            <person name="Palfreyman R.W."/>
            <person name="Kromer J.O."/>
            <person name="Nielsen L.K."/>
            <person name="Marcellin E."/>
        </authorList>
    </citation>
    <scope>NUCLEOTIDE SEQUENCE [LARGE SCALE GENOMIC DNA]</scope>
    <source>
        <strain evidence="3 5">F3E8</strain>
    </source>
</reference>
<evidence type="ECO:0000313" key="4">
    <source>
        <dbReference type="Proteomes" id="UP000075221"/>
    </source>
</evidence>
<evidence type="ECO:0000313" key="2">
    <source>
        <dbReference type="EMBL" id="AMS04205.1"/>
    </source>
</evidence>
<dbReference type="GO" id="GO:0016853">
    <property type="term" value="F:isomerase activity"/>
    <property type="evidence" value="ECO:0007669"/>
    <property type="project" value="UniProtKB-KW"/>
</dbReference>
<dbReference type="InterPro" id="IPR001853">
    <property type="entry name" value="DSBA-like_thioredoxin_dom"/>
</dbReference>
<dbReference type="EMBL" id="CP015970">
    <property type="protein sequence ID" value="AOZ45699.1"/>
    <property type="molecule type" value="Genomic_DNA"/>
</dbReference>
<keyword evidence="5" id="KW-1185">Reference proteome</keyword>
<evidence type="ECO:0000313" key="5">
    <source>
        <dbReference type="Proteomes" id="UP000178666"/>
    </source>
</evidence>
<organism evidence="2 4">
    <name type="scientific">Acidipropionibacterium acidipropionici</name>
    <dbReference type="NCBI Taxonomy" id="1748"/>
    <lineage>
        <taxon>Bacteria</taxon>
        <taxon>Bacillati</taxon>
        <taxon>Actinomycetota</taxon>
        <taxon>Actinomycetes</taxon>
        <taxon>Propionibacteriales</taxon>
        <taxon>Propionibacteriaceae</taxon>
        <taxon>Acidipropionibacterium</taxon>
    </lineage>
</organism>
<accession>A0AAC8YCW6</accession>
<dbReference type="GO" id="GO:0016491">
    <property type="term" value="F:oxidoreductase activity"/>
    <property type="evidence" value="ECO:0007669"/>
    <property type="project" value="InterPro"/>
</dbReference>
<dbReference type="Proteomes" id="UP000075221">
    <property type="component" value="Chromosome"/>
</dbReference>
<dbReference type="RefSeq" id="WP_062818785.1">
    <property type="nucleotide sequence ID" value="NZ_CP014352.1"/>
</dbReference>
<dbReference type="SUPFAM" id="SSF52833">
    <property type="entry name" value="Thioredoxin-like"/>
    <property type="match status" value="1"/>
</dbReference>
<dbReference type="PANTHER" id="PTHR13887">
    <property type="entry name" value="GLUTATHIONE S-TRANSFERASE KAPPA"/>
    <property type="match status" value="1"/>
</dbReference>